<keyword evidence="6 14" id="KW-0812">Transmembrane</keyword>
<dbReference type="PANTHER" id="PTHR30622">
    <property type="entry name" value="UNDECAPRENYL-DIPHOSPHATASE"/>
    <property type="match status" value="1"/>
</dbReference>
<dbReference type="Proteomes" id="UP000177579">
    <property type="component" value="Unassembled WGS sequence"/>
</dbReference>
<feature type="transmembrane region" description="Helical" evidence="14">
    <location>
        <begin position="43"/>
        <end position="62"/>
    </location>
</feature>
<evidence type="ECO:0000256" key="9">
    <source>
        <dbReference type="ARBA" id="ARBA00023136"/>
    </source>
</evidence>
<keyword evidence="7 14" id="KW-0378">Hydrolase</keyword>
<evidence type="ECO:0000256" key="11">
    <source>
        <dbReference type="ARBA" id="ARBA00032707"/>
    </source>
</evidence>
<comment type="caution">
    <text evidence="15">The sequence shown here is derived from an EMBL/GenBank/DDBJ whole genome shotgun (WGS) entry which is preliminary data.</text>
</comment>
<evidence type="ECO:0000256" key="8">
    <source>
        <dbReference type="ARBA" id="ARBA00022989"/>
    </source>
</evidence>
<feature type="transmembrane region" description="Helical" evidence="14">
    <location>
        <begin position="252"/>
        <end position="269"/>
    </location>
</feature>
<comment type="catalytic activity">
    <reaction evidence="13 14">
        <text>di-trans,octa-cis-undecaprenyl diphosphate + H2O = di-trans,octa-cis-undecaprenyl phosphate + phosphate + H(+)</text>
        <dbReference type="Rhea" id="RHEA:28094"/>
        <dbReference type="ChEBI" id="CHEBI:15377"/>
        <dbReference type="ChEBI" id="CHEBI:15378"/>
        <dbReference type="ChEBI" id="CHEBI:43474"/>
        <dbReference type="ChEBI" id="CHEBI:58405"/>
        <dbReference type="ChEBI" id="CHEBI:60392"/>
        <dbReference type="EC" id="3.6.1.27"/>
    </reaction>
</comment>
<evidence type="ECO:0000256" key="7">
    <source>
        <dbReference type="ARBA" id="ARBA00022801"/>
    </source>
</evidence>
<dbReference type="GO" id="GO:0071555">
    <property type="term" value="P:cell wall organization"/>
    <property type="evidence" value="ECO:0007669"/>
    <property type="project" value="UniProtKB-KW"/>
</dbReference>
<dbReference type="InterPro" id="IPR003824">
    <property type="entry name" value="UppP"/>
</dbReference>
<keyword evidence="10 14" id="KW-0046">Antibiotic resistance</keyword>
<protein>
    <recommendedName>
        <fullName evidence="4 14">Undecaprenyl-diphosphatase</fullName>
        <ecNumber evidence="3 14">3.6.1.27</ecNumber>
    </recommendedName>
    <alternativeName>
        <fullName evidence="12 14">Bacitracin resistance protein</fullName>
    </alternativeName>
    <alternativeName>
        <fullName evidence="11 14">Undecaprenyl pyrophosphate phosphatase</fullName>
    </alternativeName>
</protein>
<accession>A0A1F5TN94</accession>
<keyword evidence="5 14" id="KW-1003">Cell membrane</keyword>
<name>A0A1F5TN94_9BACT</name>
<keyword evidence="14" id="KW-0133">Cell shape</keyword>
<sequence length="272" mass="30652">MIIYLKSIIFGVVQGITEFLPVSSSAHLALLHKIFLLPIENELAFDVALHFATLIAVVFYFRKDILMMIRSFLKSFLGQRDEFSALSWFIVLGTVPAGLAGWFFNDFIENRFRGILTIAVMLVLIGILFILSEKFSAKLVTYKNLNWFNAFLIGCAQAIALIPGTSRSGITIIAGLFSGLQREKAVRFSFLLSIPIIFGAFIKKIPQIAGVDLSGNEMRVIIFAGLSAFFAAFYAISYFIKFTKNKGLQIFAYYRFILAFFLFILYLLYGNI</sequence>
<organism evidence="15 16">
    <name type="scientific">Candidatus Falkowbacteria bacterium RIFOXYD2_FULL_34_120</name>
    <dbReference type="NCBI Taxonomy" id="1798007"/>
    <lineage>
        <taxon>Bacteria</taxon>
        <taxon>Candidatus Falkowiibacteriota</taxon>
    </lineage>
</organism>
<comment type="subcellular location">
    <subcellularLocation>
        <location evidence="1 14">Cell membrane</location>
        <topology evidence="1 14">Multi-pass membrane protein</topology>
    </subcellularLocation>
</comment>
<evidence type="ECO:0000256" key="14">
    <source>
        <dbReference type="HAMAP-Rule" id="MF_01006"/>
    </source>
</evidence>
<keyword evidence="14" id="KW-0961">Cell wall biogenesis/degradation</keyword>
<evidence type="ECO:0000313" key="16">
    <source>
        <dbReference type="Proteomes" id="UP000177579"/>
    </source>
</evidence>
<feature type="transmembrane region" description="Helical" evidence="14">
    <location>
        <begin position="144"/>
        <end position="165"/>
    </location>
</feature>
<feature type="transmembrane region" description="Helical" evidence="14">
    <location>
        <begin position="7"/>
        <end position="31"/>
    </location>
</feature>
<feature type="transmembrane region" description="Helical" evidence="14">
    <location>
        <begin position="185"/>
        <end position="202"/>
    </location>
</feature>
<evidence type="ECO:0000256" key="2">
    <source>
        <dbReference type="ARBA" id="ARBA00010621"/>
    </source>
</evidence>
<keyword evidence="9 14" id="KW-0472">Membrane</keyword>
<dbReference type="PANTHER" id="PTHR30622:SF4">
    <property type="entry name" value="UNDECAPRENYL-DIPHOSPHATASE"/>
    <property type="match status" value="1"/>
</dbReference>
<dbReference type="AlphaFoldDB" id="A0A1F5TN94"/>
<evidence type="ECO:0000256" key="6">
    <source>
        <dbReference type="ARBA" id="ARBA00022692"/>
    </source>
</evidence>
<reference evidence="15 16" key="1">
    <citation type="journal article" date="2016" name="Nat. Commun.">
        <title>Thousands of microbial genomes shed light on interconnected biogeochemical processes in an aquifer system.</title>
        <authorList>
            <person name="Anantharaman K."/>
            <person name="Brown C.T."/>
            <person name="Hug L.A."/>
            <person name="Sharon I."/>
            <person name="Castelle C.J."/>
            <person name="Probst A.J."/>
            <person name="Thomas B.C."/>
            <person name="Singh A."/>
            <person name="Wilkins M.J."/>
            <person name="Karaoz U."/>
            <person name="Brodie E.L."/>
            <person name="Williams K.H."/>
            <person name="Hubbard S.S."/>
            <person name="Banfield J.F."/>
        </authorList>
    </citation>
    <scope>NUCLEOTIDE SEQUENCE [LARGE SCALE GENOMIC DNA]</scope>
</reference>
<dbReference type="GO" id="GO:0050380">
    <property type="term" value="F:undecaprenyl-diphosphatase activity"/>
    <property type="evidence" value="ECO:0007669"/>
    <property type="project" value="UniProtKB-UniRule"/>
</dbReference>
<dbReference type="HAMAP" id="MF_01006">
    <property type="entry name" value="Undec_diphosphatase"/>
    <property type="match status" value="1"/>
</dbReference>
<evidence type="ECO:0000313" key="15">
    <source>
        <dbReference type="EMBL" id="OGF40356.1"/>
    </source>
</evidence>
<gene>
    <name evidence="14" type="primary">uppP</name>
    <name evidence="15" type="ORF">A2531_00725</name>
</gene>
<dbReference type="EMBL" id="MFGO01000031">
    <property type="protein sequence ID" value="OGF40356.1"/>
    <property type="molecule type" value="Genomic_DNA"/>
</dbReference>
<evidence type="ECO:0000256" key="13">
    <source>
        <dbReference type="ARBA" id="ARBA00047594"/>
    </source>
</evidence>
<comment type="function">
    <text evidence="14">Catalyzes the dephosphorylation of undecaprenyl diphosphate (UPP). Confers resistance to bacitracin.</text>
</comment>
<keyword evidence="8 14" id="KW-1133">Transmembrane helix</keyword>
<dbReference type="GO" id="GO:0009252">
    <property type="term" value="P:peptidoglycan biosynthetic process"/>
    <property type="evidence" value="ECO:0007669"/>
    <property type="project" value="UniProtKB-KW"/>
</dbReference>
<dbReference type="GO" id="GO:0008360">
    <property type="term" value="P:regulation of cell shape"/>
    <property type="evidence" value="ECO:0007669"/>
    <property type="project" value="UniProtKB-KW"/>
</dbReference>
<evidence type="ECO:0000256" key="1">
    <source>
        <dbReference type="ARBA" id="ARBA00004651"/>
    </source>
</evidence>
<feature type="transmembrane region" description="Helical" evidence="14">
    <location>
        <begin position="222"/>
        <end position="240"/>
    </location>
</feature>
<evidence type="ECO:0000256" key="10">
    <source>
        <dbReference type="ARBA" id="ARBA00023251"/>
    </source>
</evidence>
<feature type="transmembrane region" description="Helical" evidence="14">
    <location>
        <begin position="115"/>
        <end position="132"/>
    </location>
</feature>
<evidence type="ECO:0000256" key="3">
    <source>
        <dbReference type="ARBA" id="ARBA00012374"/>
    </source>
</evidence>
<keyword evidence="14" id="KW-0573">Peptidoglycan synthesis</keyword>
<feature type="transmembrane region" description="Helical" evidence="14">
    <location>
        <begin position="83"/>
        <end position="103"/>
    </location>
</feature>
<dbReference type="Pfam" id="PF02673">
    <property type="entry name" value="BacA"/>
    <property type="match status" value="1"/>
</dbReference>
<evidence type="ECO:0000256" key="5">
    <source>
        <dbReference type="ARBA" id="ARBA00022475"/>
    </source>
</evidence>
<dbReference type="GO" id="GO:0005886">
    <property type="term" value="C:plasma membrane"/>
    <property type="evidence" value="ECO:0007669"/>
    <property type="project" value="UniProtKB-SubCell"/>
</dbReference>
<comment type="similarity">
    <text evidence="2 14">Belongs to the UppP family.</text>
</comment>
<dbReference type="EC" id="3.6.1.27" evidence="3 14"/>
<evidence type="ECO:0000256" key="12">
    <source>
        <dbReference type="ARBA" id="ARBA00032932"/>
    </source>
</evidence>
<comment type="miscellaneous">
    <text evidence="14">Bacitracin is thought to be involved in the inhibition of peptidoglycan synthesis by sequestering undecaprenyl diphosphate, thereby reducing the pool of lipid carrier available.</text>
</comment>
<dbReference type="GO" id="GO:0046677">
    <property type="term" value="P:response to antibiotic"/>
    <property type="evidence" value="ECO:0007669"/>
    <property type="project" value="UniProtKB-UniRule"/>
</dbReference>
<proteinExistence type="inferred from homology"/>
<evidence type="ECO:0000256" key="4">
    <source>
        <dbReference type="ARBA" id="ARBA00021581"/>
    </source>
</evidence>